<dbReference type="Pfam" id="PF13374">
    <property type="entry name" value="TPR_10"/>
    <property type="match status" value="1"/>
</dbReference>
<dbReference type="SMART" id="SM00028">
    <property type="entry name" value="TPR"/>
    <property type="match status" value="4"/>
</dbReference>
<keyword evidence="2" id="KW-0732">Signal</keyword>
<dbReference type="InterPro" id="IPR053137">
    <property type="entry name" value="NLR-like"/>
</dbReference>
<dbReference type="PANTHER" id="PTHR46082:SF6">
    <property type="entry name" value="AAA+ ATPASE DOMAIN-CONTAINING PROTEIN-RELATED"/>
    <property type="match status" value="1"/>
</dbReference>
<evidence type="ECO:0000256" key="2">
    <source>
        <dbReference type="SAM" id="SignalP"/>
    </source>
</evidence>
<dbReference type="SUPFAM" id="SSF48452">
    <property type="entry name" value="TPR-like"/>
    <property type="match status" value="2"/>
</dbReference>
<feature type="domain" description="CHAT" evidence="3">
    <location>
        <begin position="656"/>
        <end position="972"/>
    </location>
</feature>
<evidence type="ECO:0000256" key="1">
    <source>
        <dbReference type="PROSITE-ProRule" id="PRU00339"/>
    </source>
</evidence>
<accession>A0ABQ1XDI8</accession>
<gene>
    <name evidence="4" type="ORF">GCM10007420_03390</name>
</gene>
<dbReference type="EMBL" id="BMFS01000001">
    <property type="protein sequence ID" value="GGG91424.1"/>
    <property type="molecule type" value="Genomic_DNA"/>
</dbReference>
<sequence length="972" mass="103195">MARNHLRTWALVLSLLAAPCALAQETAPALAPSVTEPEARALIETAEAIDMEEDPAGARAAWQSAYDTVLTLDGVAATDRAAILNQLGSAIFYAGGREEALQLFQEAASVFETAGPDHLEPLEQALGNVASILATLGRLDEAEAAARDVLAIRQRLYPENHVQIARSYFELGAILNARGELNDAVALVERSLRIRETVLEAGHPHIPMTQVSLAAILIRAYRFAEAAELSREAAEQLEAGLPPGHPFIGFARSSYAGALNAWGRYEAAEPLLRRILEDRRASLGDAHPQVADTLNNLGVSLFGQGRSAEARPLFLAARDIYRNAAGAESVEAARMQMNAADTAFALGLYGDARTEWLNVLDVFDAAGTTGADRIRVLAELAALEAMDGNPSEGYRYLADARVLAASYLPEGHERRHELAIDEAWISAMAGDAMRHVPEEVDTAVSALAADLDLADVDSARDMARTRQRAFRRALDIAFAASDQRAALRYMQLVHATGLALAAEATAVRTRSGAGAAAELVRARQDGWRALRLAEENYVRIRSASGSPDPHALSAASNAYERARADLDGLSSTSHGAAALETLSLEDVQQALEADENIIAFAFTPGGGVSLRITRAGIVMDRLAISREDAQSALTVLRPALQTGAAAGLTRSFPAAEAHQLYAGVFTPRLTSGLEPDTQLSILADGPYRSIPFPVLLTALPDAPMDGEAAHRNAPWLITRHAVTALASLAALRDRQARPDSVEPYLIGFGAPVFSGEAPSEPVTLAALMRSTDGVQALSSLPPLPGARAELEELARLFGENRSDIRLGLWATEAAVKSADLLRASVLVFATHGLLPGELETVLEPALAFTPPAEPGAQDDGLLTASEIAGLRLDADWVVLSACNTFAAGGMATAPDRLAQAFLYAGARSLLVSHWTVRDDAAAYLTARTAGRSLSGDSRAQAFRSAVLELMRDEAIPGSAHPGVWGPFALIGR</sequence>
<dbReference type="Pfam" id="PF12770">
    <property type="entry name" value="CHAT"/>
    <property type="match status" value="1"/>
</dbReference>
<feature type="chain" id="PRO_5045240904" description="CHAT domain-containing protein" evidence="2">
    <location>
        <begin position="24"/>
        <end position="972"/>
    </location>
</feature>
<dbReference type="PROSITE" id="PS50005">
    <property type="entry name" value="TPR"/>
    <property type="match status" value="1"/>
</dbReference>
<comment type="caution">
    <text evidence="4">The sequence shown here is derived from an EMBL/GenBank/DDBJ whole genome shotgun (WGS) entry which is preliminary data.</text>
</comment>
<feature type="repeat" description="TPR" evidence="1">
    <location>
        <begin position="165"/>
        <end position="198"/>
    </location>
</feature>
<proteinExistence type="predicted"/>
<evidence type="ECO:0000313" key="5">
    <source>
        <dbReference type="Proteomes" id="UP000648722"/>
    </source>
</evidence>
<name>A0ABQ1XDI8_9PROT</name>
<dbReference type="PANTHER" id="PTHR46082">
    <property type="entry name" value="ATP/GTP-BINDING PROTEIN-RELATED"/>
    <property type="match status" value="1"/>
</dbReference>
<dbReference type="InterPro" id="IPR011990">
    <property type="entry name" value="TPR-like_helical_dom_sf"/>
</dbReference>
<reference evidence="5" key="1">
    <citation type="journal article" date="2019" name="Int. J. Syst. Evol. Microbiol.">
        <title>The Global Catalogue of Microorganisms (GCM) 10K type strain sequencing project: providing services to taxonomists for standard genome sequencing and annotation.</title>
        <authorList>
            <consortium name="The Broad Institute Genomics Platform"/>
            <consortium name="The Broad Institute Genome Sequencing Center for Infectious Disease"/>
            <person name="Wu L."/>
            <person name="Ma J."/>
        </authorList>
    </citation>
    <scope>NUCLEOTIDE SEQUENCE [LARGE SCALE GENOMIC DNA]</scope>
    <source>
        <strain evidence="5">CGMCC 1.12766</strain>
    </source>
</reference>
<keyword evidence="5" id="KW-1185">Reference proteome</keyword>
<dbReference type="InterPro" id="IPR019734">
    <property type="entry name" value="TPR_rpt"/>
</dbReference>
<protein>
    <recommendedName>
        <fullName evidence="3">CHAT domain-containing protein</fullName>
    </recommendedName>
</protein>
<dbReference type="RefSeq" id="WP_188450812.1">
    <property type="nucleotide sequence ID" value="NZ_BMFS01000001.1"/>
</dbReference>
<evidence type="ECO:0000313" key="4">
    <source>
        <dbReference type="EMBL" id="GGG91424.1"/>
    </source>
</evidence>
<evidence type="ECO:0000259" key="3">
    <source>
        <dbReference type="Pfam" id="PF12770"/>
    </source>
</evidence>
<feature type="signal peptide" evidence="2">
    <location>
        <begin position="1"/>
        <end position="23"/>
    </location>
</feature>
<dbReference type="Gene3D" id="1.25.40.10">
    <property type="entry name" value="Tetratricopeptide repeat domain"/>
    <property type="match status" value="2"/>
</dbReference>
<dbReference type="Proteomes" id="UP000648722">
    <property type="component" value="Unassembled WGS sequence"/>
</dbReference>
<keyword evidence="1" id="KW-0802">TPR repeat</keyword>
<dbReference type="Pfam" id="PF13424">
    <property type="entry name" value="TPR_12"/>
    <property type="match status" value="2"/>
</dbReference>
<dbReference type="InterPro" id="IPR024983">
    <property type="entry name" value="CHAT_dom"/>
</dbReference>
<organism evidence="4 5">
    <name type="scientific">Glycocaulis albus</name>
    <dbReference type="NCBI Taxonomy" id="1382801"/>
    <lineage>
        <taxon>Bacteria</taxon>
        <taxon>Pseudomonadati</taxon>
        <taxon>Pseudomonadota</taxon>
        <taxon>Alphaproteobacteria</taxon>
        <taxon>Maricaulales</taxon>
        <taxon>Maricaulaceae</taxon>
        <taxon>Glycocaulis</taxon>
    </lineage>
</organism>